<feature type="signal peptide" evidence="2">
    <location>
        <begin position="1"/>
        <end position="27"/>
    </location>
</feature>
<accession>A0A7Y9DY47</accession>
<proteinExistence type="predicted"/>
<dbReference type="RefSeq" id="WP_179795148.1">
    <property type="nucleotide sequence ID" value="NZ_BAABHP010000025.1"/>
</dbReference>
<gene>
    <name evidence="3" type="ORF">BJ983_003688</name>
</gene>
<reference evidence="3 4" key="1">
    <citation type="submission" date="2020-07" db="EMBL/GenBank/DDBJ databases">
        <title>Sequencing the genomes of 1000 actinobacteria strains.</title>
        <authorList>
            <person name="Klenk H.-P."/>
        </authorList>
    </citation>
    <scope>NUCLEOTIDE SEQUENCE [LARGE SCALE GENOMIC DNA]</scope>
    <source>
        <strain evidence="3 4">DSM 45772</strain>
    </source>
</reference>
<evidence type="ECO:0000313" key="3">
    <source>
        <dbReference type="EMBL" id="NYD37586.1"/>
    </source>
</evidence>
<evidence type="ECO:0000256" key="2">
    <source>
        <dbReference type="SAM" id="SignalP"/>
    </source>
</evidence>
<dbReference type="EMBL" id="JACCBN010000001">
    <property type="protein sequence ID" value="NYD37586.1"/>
    <property type="molecule type" value="Genomic_DNA"/>
</dbReference>
<dbReference type="Proteomes" id="UP000535890">
    <property type="component" value="Unassembled WGS sequence"/>
</dbReference>
<evidence type="ECO:0000313" key="4">
    <source>
        <dbReference type="Proteomes" id="UP000535890"/>
    </source>
</evidence>
<sequence length="120" mass="11702">MQMFRKAAVATVILGAGLASTAGVAMAHGSHGEAAGKSCSNAAAAKNSNGADRTLGDTTGGDQGIDLSNTCDILNGNEVLSGNNAATGGTIVNGDTTTVDDTRTSSSESTIITDLTGLLG</sequence>
<name>A0A7Y9DY47_9PSEU</name>
<dbReference type="AlphaFoldDB" id="A0A7Y9DY47"/>
<keyword evidence="4" id="KW-1185">Reference proteome</keyword>
<feature type="region of interest" description="Disordered" evidence="1">
    <location>
        <begin position="30"/>
        <end position="61"/>
    </location>
</feature>
<feature type="compositionally biased region" description="Low complexity" evidence="1">
    <location>
        <begin position="35"/>
        <end position="51"/>
    </location>
</feature>
<feature type="chain" id="PRO_5031282660" description="Secreted protein" evidence="2">
    <location>
        <begin position="28"/>
        <end position="120"/>
    </location>
</feature>
<keyword evidence="2" id="KW-0732">Signal</keyword>
<evidence type="ECO:0008006" key="5">
    <source>
        <dbReference type="Google" id="ProtNLM"/>
    </source>
</evidence>
<comment type="caution">
    <text evidence="3">The sequence shown here is derived from an EMBL/GenBank/DDBJ whole genome shotgun (WGS) entry which is preliminary data.</text>
</comment>
<feature type="compositionally biased region" description="Low complexity" evidence="1">
    <location>
        <begin position="87"/>
        <end position="105"/>
    </location>
</feature>
<organism evidence="3 4">
    <name type="scientific">Actinomycetospora corticicola</name>
    <dbReference type="NCBI Taxonomy" id="663602"/>
    <lineage>
        <taxon>Bacteria</taxon>
        <taxon>Bacillati</taxon>
        <taxon>Actinomycetota</taxon>
        <taxon>Actinomycetes</taxon>
        <taxon>Pseudonocardiales</taxon>
        <taxon>Pseudonocardiaceae</taxon>
        <taxon>Actinomycetospora</taxon>
    </lineage>
</organism>
<evidence type="ECO:0000256" key="1">
    <source>
        <dbReference type="SAM" id="MobiDB-lite"/>
    </source>
</evidence>
<feature type="region of interest" description="Disordered" evidence="1">
    <location>
        <begin position="85"/>
        <end position="105"/>
    </location>
</feature>
<protein>
    <recommendedName>
        <fullName evidence="5">Secreted protein</fullName>
    </recommendedName>
</protein>